<dbReference type="EMBL" id="AZSI01000213">
    <property type="protein sequence ID" value="KEY61200.1"/>
    <property type="molecule type" value="Genomic_DNA"/>
</dbReference>
<feature type="domain" description="DNA polymerase III beta sliding clamp central" evidence="12">
    <location>
        <begin position="137"/>
        <end position="251"/>
    </location>
</feature>
<dbReference type="Proteomes" id="UP000028401">
    <property type="component" value="Unassembled WGS sequence"/>
</dbReference>
<dbReference type="CDD" id="cd00140">
    <property type="entry name" value="beta_clamp"/>
    <property type="match status" value="1"/>
</dbReference>
<sequence length="380" mass="42209">MIKFSINKTAFQNALKITKQAIGSKVTIPALTKLKIEVEEKGITLIGSNGQISIKNFLPADNKDASMLISGTGSVLLEAAFFENVVSQLPEVTLEFIEKEQKQVLLTSGKSEITLKGLDSEIYPHLQEISEGSSLKMKVKVLKEIFTETVFAVSTQENRPIFTGVHLETLSTGELKAVATDSHRMSQRLLPLEDTDLKFDVILPSKSINSFKNVFTNDEEEIEIFISGSQMLFQNETISYYSRLIEGSYPDTNRLIPNEADYTLDLVFDAAQLRHTMDRARLLTVMTTNGTVKLTVSGDSVVTTANSPEVGSVHEELTALSKEGNDLSISFNPEYLIDALKVIKAPEVRIRFISNVRPFTLQPRNEESGFVQLITPVRTN</sequence>
<keyword evidence="9" id="KW-0238">DNA-binding</keyword>
<dbReference type="GO" id="GO:0003677">
    <property type="term" value="F:DNA binding"/>
    <property type="evidence" value="ECO:0007669"/>
    <property type="project" value="UniProtKB-UniRule"/>
</dbReference>
<dbReference type="SMART" id="SM00480">
    <property type="entry name" value="POL3Bc"/>
    <property type="match status" value="1"/>
</dbReference>
<evidence type="ECO:0000256" key="1">
    <source>
        <dbReference type="ARBA" id="ARBA00004496"/>
    </source>
</evidence>
<keyword evidence="7 10" id="KW-0235">DNA replication</keyword>
<comment type="subunit">
    <text evidence="10">Forms a ring-shaped head-to-tail homodimer around DNA.</text>
</comment>
<name>A0A084A7C1_LACLC</name>
<dbReference type="Pfam" id="PF02768">
    <property type="entry name" value="DNA_pol3_beta_3"/>
    <property type="match status" value="1"/>
</dbReference>
<dbReference type="InterPro" id="IPR022635">
    <property type="entry name" value="DNA_polIII_beta_C"/>
</dbReference>
<gene>
    <name evidence="14" type="ORF">U725_02686</name>
</gene>
<evidence type="ECO:0000256" key="9">
    <source>
        <dbReference type="ARBA" id="ARBA00023125"/>
    </source>
</evidence>
<dbReference type="Pfam" id="PF02767">
    <property type="entry name" value="DNA_pol3_beta_2"/>
    <property type="match status" value="1"/>
</dbReference>
<dbReference type="NCBIfam" id="TIGR00663">
    <property type="entry name" value="dnan"/>
    <property type="match status" value="1"/>
</dbReference>
<keyword evidence="4 10" id="KW-0963">Cytoplasm</keyword>
<proteinExistence type="inferred from homology"/>
<accession>A0A084A7C1</accession>
<dbReference type="GeneID" id="61108329"/>
<dbReference type="InterPro" id="IPR001001">
    <property type="entry name" value="DNA_polIII_beta"/>
</dbReference>
<dbReference type="InterPro" id="IPR022634">
    <property type="entry name" value="DNA_polIII_beta_N"/>
</dbReference>
<dbReference type="RefSeq" id="WP_011834121.1">
    <property type="nucleotide sequence ID" value="NZ_AZSI01000213.1"/>
</dbReference>
<dbReference type="AlphaFoldDB" id="A0A084A7C1"/>
<evidence type="ECO:0000256" key="6">
    <source>
        <dbReference type="ARBA" id="ARBA00022695"/>
    </source>
</evidence>
<comment type="subcellular location">
    <subcellularLocation>
        <location evidence="1 10">Cytoplasm</location>
    </subcellularLocation>
</comment>
<protein>
    <recommendedName>
        <fullName evidence="3 10">Beta sliding clamp</fullName>
    </recommendedName>
</protein>
<dbReference type="PANTHER" id="PTHR30478:SF0">
    <property type="entry name" value="BETA SLIDING CLAMP"/>
    <property type="match status" value="1"/>
</dbReference>
<evidence type="ECO:0000256" key="5">
    <source>
        <dbReference type="ARBA" id="ARBA00022679"/>
    </source>
</evidence>
<evidence type="ECO:0000313" key="14">
    <source>
        <dbReference type="EMBL" id="KEY61200.1"/>
    </source>
</evidence>
<dbReference type="InterPro" id="IPR046938">
    <property type="entry name" value="DNA_clamp_sf"/>
</dbReference>
<dbReference type="SUPFAM" id="SSF55979">
    <property type="entry name" value="DNA clamp"/>
    <property type="match status" value="3"/>
</dbReference>
<dbReference type="Gene3D" id="3.70.10.10">
    <property type="match status" value="1"/>
</dbReference>
<dbReference type="Pfam" id="PF00712">
    <property type="entry name" value="DNA_pol3_beta"/>
    <property type="match status" value="1"/>
</dbReference>
<comment type="function">
    <text evidence="10">Confers DNA tethering and processivity to DNA polymerases and other proteins. Acts as a clamp, forming a ring around DNA (a reaction catalyzed by the clamp-loading complex) which diffuses in an ATP-independent manner freely and bidirectionally along dsDNA. Initially characterized for its ability to contact the catalytic subunit of DNA polymerase III (Pol III), a complex, multichain enzyme responsible for most of the replicative synthesis in bacteria; Pol III exhibits 3'-5' exonuclease proofreading activity. The beta chain is required for initiation of replication as well as for processivity of DNA replication.</text>
</comment>
<evidence type="ECO:0000256" key="2">
    <source>
        <dbReference type="ARBA" id="ARBA00010752"/>
    </source>
</evidence>
<evidence type="ECO:0000256" key="8">
    <source>
        <dbReference type="ARBA" id="ARBA00022932"/>
    </source>
</evidence>
<dbReference type="PATRIC" id="fig|1415168.3.peg.2737"/>
<evidence type="ECO:0000259" key="11">
    <source>
        <dbReference type="Pfam" id="PF00712"/>
    </source>
</evidence>
<keyword evidence="8 10" id="KW-0239">DNA-directed DNA polymerase</keyword>
<evidence type="ECO:0000313" key="15">
    <source>
        <dbReference type="Proteomes" id="UP000028401"/>
    </source>
</evidence>
<feature type="domain" description="DNA polymerase III beta sliding clamp N-terminal" evidence="11">
    <location>
        <begin position="3"/>
        <end position="126"/>
    </location>
</feature>
<dbReference type="GO" id="GO:0005737">
    <property type="term" value="C:cytoplasm"/>
    <property type="evidence" value="ECO:0007669"/>
    <property type="project" value="UniProtKB-SubCell"/>
</dbReference>
<keyword evidence="6 10" id="KW-0548">Nucleotidyltransferase</keyword>
<dbReference type="GO" id="GO:0008408">
    <property type="term" value="F:3'-5' exonuclease activity"/>
    <property type="evidence" value="ECO:0007669"/>
    <property type="project" value="InterPro"/>
</dbReference>
<feature type="domain" description="DNA polymerase III beta sliding clamp C-terminal" evidence="13">
    <location>
        <begin position="254"/>
        <end position="378"/>
    </location>
</feature>
<comment type="similarity">
    <text evidence="2 10">Belongs to the beta sliding clamp family.</text>
</comment>
<dbReference type="GO" id="GO:0003887">
    <property type="term" value="F:DNA-directed DNA polymerase activity"/>
    <property type="evidence" value="ECO:0007669"/>
    <property type="project" value="UniProtKB-UniRule"/>
</dbReference>
<evidence type="ECO:0000259" key="13">
    <source>
        <dbReference type="Pfam" id="PF02768"/>
    </source>
</evidence>
<dbReference type="PANTHER" id="PTHR30478">
    <property type="entry name" value="DNA POLYMERASE III SUBUNIT BETA"/>
    <property type="match status" value="1"/>
</dbReference>
<dbReference type="SMR" id="A0A084A7C1"/>
<evidence type="ECO:0000256" key="3">
    <source>
        <dbReference type="ARBA" id="ARBA00021035"/>
    </source>
</evidence>
<comment type="caution">
    <text evidence="14">The sequence shown here is derived from an EMBL/GenBank/DDBJ whole genome shotgun (WGS) entry which is preliminary data.</text>
</comment>
<dbReference type="GO" id="GO:0006271">
    <property type="term" value="P:DNA strand elongation involved in DNA replication"/>
    <property type="evidence" value="ECO:0007669"/>
    <property type="project" value="TreeGrafter"/>
</dbReference>
<dbReference type="InterPro" id="IPR022637">
    <property type="entry name" value="DNA_polIII_beta_cen"/>
</dbReference>
<evidence type="ECO:0000259" key="12">
    <source>
        <dbReference type="Pfam" id="PF02767"/>
    </source>
</evidence>
<dbReference type="Gene3D" id="3.10.150.10">
    <property type="entry name" value="DNA Polymerase III, subunit A, domain 2"/>
    <property type="match status" value="1"/>
</dbReference>
<dbReference type="PIRSF" id="PIRSF000804">
    <property type="entry name" value="DNA_pol_III_b"/>
    <property type="match status" value="1"/>
</dbReference>
<reference evidence="14 15" key="1">
    <citation type="submission" date="2014-06" db="EMBL/GenBank/DDBJ databases">
        <title>Draft genome sequence of the putrescine producing strain Lactococcus lactis subsp cremoris GE214.</title>
        <authorList>
            <person name="Ladero V."/>
            <person name="Linares D.M."/>
            <person name="del Rio B."/>
            <person name="Mayo B."/>
            <person name="Martin M.C."/>
            <person name="Fernandez M."/>
            <person name="Alvarez M.A."/>
        </authorList>
    </citation>
    <scope>NUCLEOTIDE SEQUENCE [LARGE SCALE GENOMIC DNA]</scope>
    <source>
        <strain evidence="14 15">GE214</strain>
    </source>
</reference>
<keyword evidence="5 10" id="KW-0808">Transferase</keyword>
<organism evidence="14 15">
    <name type="scientific">Lactococcus cremoris subsp. cremoris GE214</name>
    <dbReference type="NCBI Taxonomy" id="1415168"/>
    <lineage>
        <taxon>Bacteria</taxon>
        <taxon>Bacillati</taxon>
        <taxon>Bacillota</taxon>
        <taxon>Bacilli</taxon>
        <taxon>Lactobacillales</taxon>
        <taxon>Streptococcaceae</taxon>
        <taxon>Lactococcus</taxon>
        <taxon>Lactococcus cremoris subsp. cremoris</taxon>
    </lineage>
</organism>
<evidence type="ECO:0000256" key="4">
    <source>
        <dbReference type="ARBA" id="ARBA00022490"/>
    </source>
</evidence>
<dbReference type="GO" id="GO:0009360">
    <property type="term" value="C:DNA polymerase III complex"/>
    <property type="evidence" value="ECO:0007669"/>
    <property type="project" value="InterPro"/>
</dbReference>
<evidence type="ECO:0000256" key="10">
    <source>
        <dbReference type="PIRNR" id="PIRNR000804"/>
    </source>
</evidence>
<evidence type="ECO:0000256" key="7">
    <source>
        <dbReference type="ARBA" id="ARBA00022705"/>
    </source>
</evidence>